<dbReference type="RefSeq" id="WP_138862688.1">
    <property type="nucleotide sequence ID" value="NZ_VCPC01000001.1"/>
</dbReference>
<accession>A0ABY2XFD2</accession>
<comment type="similarity">
    <text evidence="1">Belongs to the transglycosylase Slt family.</text>
</comment>
<comment type="caution">
    <text evidence="6">The sequence shown here is derived from an EMBL/GenBank/DDBJ whole genome shotgun (WGS) entry which is preliminary data.</text>
</comment>
<feature type="domain" description="Transglycosylase SLT" evidence="5">
    <location>
        <begin position="493"/>
        <end position="595"/>
    </location>
</feature>
<dbReference type="InterPro" id="IPR008939">
    <property type="entry name" value="Lytic_TGlycosylase_superhlx_U"/>
</dbReference>
<evidence type="ECO:0000256" key="4">
    <source>
        <dbReference type="SAM" id="SignalP"/>
    </source>
</evidence>
<dbReference type="SUPFAM" id="SSF48435">
    <property type="entry name" value="Bacterial muramidases"/>
    <property type="match status" value="1"/>
</dbReference>
<proteinExistence type="inferred from homology"/>
<keyword evidence="3 4" id="KW-0732">Signal</keyword>
<sequence>MSSVRPLLLLLVALALGSGPAPGHASDALARGMDLMRKAEWSAARETAGRDGAVAADVIEWHRLRAGQGTAAEVNAFLARRPDWPGLDWLRRKSEPAIAAAGRDVVLAFFAGEPPQTPEGVLAHANALIAAGQKGDGEAALVMAWRTMAMGAATQAAYLAGHGALLKPHHAARLDRLLWDSHMESSGRMLPLVSDGERALGEARIALHEQQAGVDGKIAAVPAALQDSPGLAYDRFVWRDRKGRDDDAITLLLERSKSAKMLGEPAAWATRRLNLARSLMRKGDARRAYLVASMHFTTPEAGYVHADLEWLSGFIAMRMLDNPAAAVDHFRRFDAAVDTPISKGRAGYWLGRAHEALGQKEKAAQAYAIGAKFQTSFYGLLAAERAGLPFDSSLQEPPATAPWRDAAFTKSSVLQAGLMMLAADEPDLGERFLTHLVESLDEQAALQLGQMALDLDRPHLAVMIAKRAARAAQVLYGAYYPVHPVGRMDLPMAPEMTLAIARRESEFDPKVVSGAGARGLMQVMPATAKAVAGQLGILSSHDTGRLTSEWRYNAKLGTNYLAKLAGELGGNVVMMSAGYNAGPSRPLRWMAERGDPRSTTPKGDDEIVDWIEMIPFNETRNYVMRVTESLPVYRARLGKDPLPIPFSAELTGATLIGYAP</sequence>
<dbReference type="SUPFAM" id="SSF53955">
    <property type="entry name" value="Lysozyme-like"/>
    <property type="match status" value="1"/>
</dbReference>
<protein>
    <submittedName>
        <fullName evidence="6">Lytic transglycosylase domain-containing protein</fullName>
    </submittedName>
</protein>
<dbReference type="CDD" id="cd13401">
    <property type="entry name" value="Slt70-like"/>
    <property type="match status" value="1"/>
</dbReference>
<dbReference type="PROSITE" id="PS00922">
    <property type="entry name" value="TRANSGLYCOSYLASE"/>
    <property type="match status" value="1"/>
</dbReference>
<dbReference type="Gene3D" id="1.10.530.10">
    <property type="match status" value="1"/>
</dbReference>
<gene>
    <name evidence="6" type="ORF">FGK64_05120</name>
</gene>
<dbReference type="InterPro" id="IPR023346">
    <property type="entry name" value="Lysozyme-like_dom_sf"/>
</dbReference>
<dbReference type="InterPro" id="IPR008258">
    <property type="entry name" value="Transglycosylase_SLT_dom_1"/>
</dbReference>
<evidence type="ECO:0000256" key="2">
    <source>
        <dbReference type="ARBA" id="ARBA00009387"/>
    </source>
</evidence>
<evidence type="ECO:0000313" key="7">
    <source>
        <dbReference type="Proteomes" id="UP001191082"/>
    </source>
</evidence>
<evidence type="ECO:0000259" key="5">
    <source>
        <dbReference type="Pfam" id="PF01464"/>
    </source>
</evidence>
<dbReference type="InterPro" id="IPR000189">
    <property type="entry name" value="Transglyc_AS"/>
</dbReference>
<comment type="similarity">
    <text evidence="2">Belongs to the virb1 family.</text>
</comment>
<dbReference type="EMBL" id="VCPC01000001">
    <property type="protein sequence ID" value="TMV15341.1"/>
    <property type="molecule type" value="Genomic_DNA"/>
</dbReference>
<dbReference type="PANTHER" id="PTHR37423:SF2">
    <property type="entry name" value="MEMBRANE-BOUND LYTIC MUREIN TRANSGLYCOSYLASE C"/>
    <property type="match status" value="1"/>
</dbReference>
<dbReference type="Gene3D" id="1.25.20.10">
    <property type="entry name" value="Bacterial muramidases"/>
    <property type="match status" value="1"/>
</dbReference>
<feature type="signal peptide" evidence="4">
    <location>
        <begin position="1"/>
        <end position="25"/>
    </location>
</feature>
<evidence type="ECO:0000256" key="3">
    <source>
        <dbReference type="ARBA" id="ARBA00022729"/>
    </source>
</evidence>
<evidence type="ECO:0000256" key="1">
    <source>
        <dbReference type="ARBA" id="ARBA00007734"/>
    </source>
</evidence>
<evidence type="ECO:0000313" key="6">
    <source>
        <dbReference type="EMBL" id="TMV15341.1"/>
    </source>
</evidence>
<feature type="chain" id="PRO_5045974632" evidence="4">
    <location>
        <begin position="26"/>
        <end position="660"/>
    </location>
</feature>
<organism evidence="6 7">
    <name type="scientific">Arenibacterium halophilum</name>
    <dbReference type="NCBI Taxonomy" id="2583821"/>
    <lineage>
        <taxon>Bacteria</taxon>
        <taxon>Pseudomonadati</taxon>
        <taxon>Pseudomonadota</taxon>
        <taxon>Alphaproteobacteria</taxon>
        <taxon>Rhodobacterales</taxon>
        <taxon>Paracoccaceae</taxon>
        <taxon>Arenibacterium</taxon>
    </lineage>
</organism>
<reference evidence="6 7" key="1">
    <citation type="submission" date="2019-05" db="EMBL/GenBank/DDBJ databases">
        <title>Marivita sp. nov. isolated from sea sediment.</title>
        <authorList>
            <person name="Kim W."/>
        </authorList>
    </citation>
    <scope>NUCLEOTIDE SEQUENCE [LARGE SCALE GENOMIC DNA]</scope>
    <source>
        <strain evidence="6 7">CAU 1492</strain>
    </source>
</reference>
<dbReference type="Proteomes" id="UP001191082">
    <property type="component" value="Unassembled WGS sequence"/>
</dbReference>
<dbReference type="PANTHER" id="PTHR37423">
    <property type="entry name" value="SOLUBLE LYTIC MUREIN TRANSGLYCOSYLASE-RELATED"/>
    <property type="match status" value="1"/>
</dbReference>
<dbReference type="Pfam" id="PF01464">
    <property type="entry name" value="SLT"/>
    <property type="match status" value="1"/>
</dbReference>
<keyword evidence="7" id="KW-1185">Reference proteome</keyword>
<name>A0ABY2XFD2_9RHOB</name>